<reference evidence="1 2" key="1">
    <citation type="journal article" date="2013" name="Mar. Genomics">
        <title>Expression of sulfatases in Rhodopirellula baltica and the diversity of sulfatases in the genus Rhodopirellula.</title>
        <authorList>
            <person name="Wegner C.E."/>
            <person name="Richter-Heitmann T."/>
            <person name="Klindworth A."/>
            <person name="Klockow C."/>
            <person name="Richter M."/>
            <person name="Achstetter T."/>
            <person name="Glockner F.O."/>
            <person name="Harder J."/>
        </authorList>
    </citation>
    <scope>NUCLEOTIDE SEQUENCE [LARGE SCALE GENOMIC DNA]</scope>
    <source>
        <strain evidence="1 2">SM41</strain>
    </source>
</reference>
<proteinExistence type="predicted"/>
<gene>
    <name evidence="1" type="ORF">RSSM_01636</name>
</gene>
<accession>M5U678</accession>
<evidence type="ECO:0000313" key="1">
    <source>
        <dbReference type="EMBL" id="EMI56955.1"/>
    </source>
</evidence>
<evidence type="ECO:0000313" key="2">
    <source>
        <dbReference type="Proteomes" id="UP000011885"/>
    </source>
</evidence>
<dbReference type="AlphaFoldDB" id="M5U678"/>
<comment type="caution">
    <text evidence="1">The sequence shown here is derived from an EMBL/GenBank/DDBJ whole genome shotgun (WGS) entry which is preliminary data.</text>
</comment>
<dbReference type="EMBL" id="ANOH01000117">
    <property type="protein sequence ID" value="EMI56955.1"/>
    <property type="molecule type" value="Genomic_DNA"/>
</dbReference>
<sequence>MSRLRTNCCERIAADYIVVGEMPSVRVGEVSVYLFVSVVGWC</sequence>
<dbReference type="Proteomes" id="UP000011885">
    <property type="component" value="Unassembled WGS sequence"/>
</dbReference>
<protein>
    <submittedName>
        <fullName evidence="1">Uncharacterized protein</fullName>
    </submittedName>
</protein>
<name>M5U678_9BACT</name>
<keyword evidence="2" id="KW-1185">Reference proteome</keyword>
<organism evidence="1 2">
    <name type="scientific">Rhodopirellula sallentina SM41</name>
    <dbReference type="NCBI Taxonomy" id="1263870"/>
    <lineage>
        <taxon>Bacteria</taxon>
        <taxon>Pseudomonadati</taxon>
        <taxon>Planctomycetota</taxon>
        <taxon>Planctomycetia</taxon>
        <taxon>Pirellulales</taxon>
        <taxon>Pirellulaceae</taxon>
        <taxon>Rhodopirellula</taxon>
    </lineage>
</organism>